<reference evidence="1 2" key="1">
    <citation type="submission" date="2018-08" db="EMBL/GenBank/DDBJ databases">
        <title>Genomic Encyclopedia of Type Strains, Phase III (KMG-III): the genomes of soil and plant-associated and newly described type strains.</title>
        <authorList>
            <person name="Whitman W."/>
        </authorList>
    </citation>
    <scope>NUCLEOTIDE SEQUENCE [LARGE SCALE GENOMIC DNA]</scope>
    <source>
        <strain evidence="1 2">CGMCC 1.10966</strain>
    </source>
</reference>
<accession>A0A3D9S3D8</accession>
<gene>
    <name evidence="1" type="ORF">A8990_110145</name>
</gene>
<name>A0A3D9S3D8_9BACL</name>
<keyword evidence="2" id="KW-1185">Reference proteome</keyword>
<proteinExistence type="predicted"/>
<protein>
    <submittedName>
        <fullName evidence="1">DKNYY family protein</fullName>
    </submittedName>
</protein>
<dbReference type="AlphaFoldDB" id="A0A3D9S3D8"/>
<organism evidence="1 2">
    <name type="scientific">Paenibacillus taihuensis</name>
    <dbReference type="NCBI Taxonomy" id="1156355"/>
    <lineage>
        <taxon>Bacteria</taxon>
        <taxon>Bacillati</taxon>
        <taxon>Bacillota</taxon>
        <taxon>Bacilli</taxon>
        <taxon>Bacillales</taxon>
        <taxon>Paenibacillaceae</taxon>
        <taxon>Paenibacillus</taxon>
    </lineage>
</organism>
<evidence type="ECO:0000313" key="1">
    <source>
        <dbReference type="EMBL" id="REE86535.1"/>
    </source>
</evidence>
<dbReference type="Proteomes" id="UP000256304">
    <property type="component" value="Unassembled WGS sequence"/>
</dbReference>
<evidence type="ECO:0000313" key="2">
    <source>
        <dbReference type="Proteomes" id="UP000256304"/>
    </source>
</evidence>
<dbReference type="EMBL" id="QTTN01000010">
    <property type="protein sequence ID" value="REE86535.1"/>
    <property type="molecule type" value="Genomic_DNA"/>
</dbReference>
<dbReference type="RefSeq" id="WP_181909513.1">
    <property type="nucleotide sequence ID" value="NZ_QTTN01000010.1"/>
</dbReference>
<sequence length="180" mass="20537">MRKEEFKTLKYKDFARDNTRVYFKSGRIEGSDPATFQIISDNGRFRYAKDKNHVYVYARDDWTIYKVIHADPTSFEVIGFPYSKDKTDAYCGSLPLFVDDVTTFQVTESTGSAIESSADVFLGGNNDLIDTSSEYERNKLAYNRKKYAFITEGVIYSEDGAARTDTLTYAGYRLEPDAGF</sequence>
<comment type="caution">
    <text evidence="1">The sequence shown here is derived from an EMBL/GenBank/DDBJ whole genome shotgun (WGS) entry which is preliminary data.</text>
</comment>
<dbReference type="InterPro" id="IPR027375">
    <property type="entry name" value="DKNYY"/>
</dbReference>
<dbReference type="Pfam" id="PF13644">
    <property type="entry name" value="DKNYY"/>
    <property type="match status" value="1"/>
</dbReference>